<dbReference type="EMBL" id="LAZR01057392">
    <property type="protein sequence ID" value="KKK72161.1"/>
    <property type="molecule type" value="Genomic_DNA"/>
</dbReference>
<dbReference type="AlphaFoldDB" id="A0A0F9AIZ9"/>
<reference evidence="1" key="1">
    <citation type="journal article" date="2015" name="Nature">
        <title>Complex archaea that bridge the gap between prokaryotes and eukaryotes.</title>
        <authorList>
            <person name="Spang A."/>
            <person name="Saw J.H."/>
            <person name="Jorgensen S.L."/>
            <person name="Zaremba-Niedzwiedzka K."/>
            <person name="Martijn J."/>
            <person name="Lind A.E."/>
            <person name="van Eijk R."/>
            <person name="Schleper C."/>
            <person name="Guy L."/>
            <person name="Ettema T.J."/>
        </authorList>
    </citation>
    <scope>NUCLEOTIDE SEQUENCE</scope>
</reference>
<comment type="caution">
    <text evidence="1">The sequence shown here is derived from an EMBL/GenBank/DDBJ whole genome shotgun (WGS) entry which is preliminary data.</text>
</comment>
<evidence type="ECO:0000313" key="1">
    <source>
        <dbReference type="EMBL" id="KKK72161.1"/>
    </source>
</evidence>
<sequence length="120" mass="14026">MKQHITTGEAHIQLKNKQYDKVCDWLKKKGYIIEWKNKPNDGVLHSQNIAGELVFINTGQMIEFLDERYGCRFDILKIIDEPKYGRNGYAWVIELKGWVGKENQELCDALWEAVKEILKG</sequence>
<proteinExistence type="predicted"/>
<gene>
    <name evidence="1" type="ORF">LCGC14_2906670</name>
</gene>
<protein>
    <submittedName>
        <fullName evidence="1">Uncharacterized protein</fullName>
    </submittedName>
</protein>
<name>A0A0F9AIZ9_9ZZZZ</name>
<accession>A0A0F9AIZ9</accession>
<organism evidence="1">
    <name type="scientific">marine sediment metagenome</name>
    <dbReference type="NCBI Taxonomy" id="412755"/>
    <lineage>
        <taxon>unclassified sequences</taxon>
        <taxon>metagenomes</taxon>
        <taxon>ecological metagenomes</taxon>
    </lineage>
</organism>